<protein>
    <submittedName>
        <fullName evidence="3">RelE/StbE replicon stabilization toxin</fullName>
    </submittedName>
</protein>
<dbReference type="SUPFAM" id="SSF143011">
    <property type="entry name" value="RelE-like"/>
    <property type="match status" value="1"/>
</dbReference>
<proteinExistence type="inferred from homology"/>
<organism evidence="3">
    <name type="scientific">Vibrio tasmaniensis</name>
    <dbReference type="NCBI Taxonomy" id="212663"/>
    <lineage>
        <taxon>Bacteria</taxon>
        <taxon>Pseudomonadati</taxon>
        <taxon>Pseudomonadota</taxon>
        <taxon>Gammaproteobacteria</taxon>
        <taxon>Vibrionales</taxon>
        <taxon>Vibrionaceae</taxon>
        <taxon>Vibrio</taxon>
    </lineage>
</organism>
<dbReference type="InterPro" id="IPR035093">
    <property type="entry name" value="RelE/ParE_toxin_dom_sf"/>
</dbReference>
<dbReference type="Pfam" id="PF05016">
    <property type="entry name" value="ParE_toxin"/>
    <property type="match status" value="1"/>
</dbReference>
<comment type="similarity">
    <text evidence="1">Belongs to the RelE toxin family.</text>
</comment>
<dbReference type="EMBL" id="KP795704">
    <property type="protein sequence ID" value="AKN40726.1"/>
    <property type="molecule type" value="Genomic_DNA"/>
</dbReference>
<dbReference type="NCBIfam" id="TIGR02385">
    <property type="entry name" value="RelE_StbE"/>
    <property type="match status" value="1"/>
</dbReference>
<evidence type="ECO:0000256" key="1">
    <source>
        <dbReference type="ARBA" id="ARBA00006226"/>
    </source>
</evidence>
<dbReference type="AlphaFoldDB" id="A0A0H4A4D1"/>
<evidence type="ECO:0000313" key="3">
    <source>
        <dbReference type="EMBL" id="AKN40726.1"/>
    </source>
</evidence>
<dbReference type="Gene3D" id="3.30.2310.20">
    <property type="entry name" value="RelE-like"/>
    <property type="match status" value="1"/>
</dbReference>
<dbReference type="InterPro" id="IPR007712">
    <property type="entry name" value="RelE/ParE_toxin"/>
</dbReference>
<accession>A0A0H4A4D1</accession>
<sequence>MTYKLKFDRKAKKVFDKLGEPVKSQFKAKLREVLSYPHVEGSALRGKLSGCYKLKLRSSGYRLVYKVEDGELTVLVLAIGKREKKQAYLKAENAIERN</sequence>
<name>A0A0H4A4D1_9VIBR</name>
<dbReference type="PANTHER" id="PTHR35601:SF1">
    <property type="entry name" value="TOXIN RELE"/>
    <property type="match status" value="1"/>
</dbReference>
<reference evidence="3" key="1">
    <citation type="journal article" date="2015" name="MBio">
        <title>Eco-Evolutionary Dynamics of Episomes among Ecologically Cohesive Bacterial Populations.</title>
        <authorList>
            <person name="Xue H."/>
            <person name="Cordero O.X."/>
            <person name="Camas F.M."/>
            <person name="Trimble W."/>
            <person name="Meyer F."/>
            <person name="Guglielmini J."/>
            <person name="Rocha E.P."/>
            <person name="Polz M.F."/>
        </authorList>
    </citation>
    <scope>NUCLEOTIDE SEQUENCE</scope>
    <source>
        <strain evidence="3">FF_112</strain>
    </source>
</reference>
<evidence type="ECO:0000256" key="2">
    <source>
        <dbReference type="ARBA" id="ARBA00022649"/>
    </source>
</evidence>
<dbReference type="PANTHER" id="PTHR35601">
    <property type="entry name" value="TOXIN RELE"/>
    <property type="match status" value="1"/>
</dbReference>
<keyword evidence="2" id="KW-1277">Toxin-antitoxin system</keyword>